<evidence type="ECO:0000256" key="4">
    <source>
        <dbReference type="ARBA" id="ARBA00022741"/>
    </source>
</evidence>
<dbReference type="InterPro" id="IPR002891">
    <property type="entry name" value="APS"/>
</dbReference>
<dbReference type="Gene3D" id="3.40.50.300">
    <property type="entry name" value="P-loop containing nucleotide triphosphate hydrolases"/>
    <property type="match status" value="1"/>
</dbReference>
<evidence type="ECO:0000313" key="8">
    <source>
        <dbReference type="Proteomes" id="UP001597440"/>
    </source>
</evidence>
<dbReference type="PANTHER" id="PTHR42700">
    <property type="entry name" value="SULFATE ADENYLYLTRANSFERASE"/>
    <property type="match status" value="1"/>
</dbReference>
<reference evidence="8" key="1">
    <citation type="journal article" date="2019" name="Int. J. Syst. Evol. Microbiol.">
        <title>The Global Catalogue of Microorganisms (GCM) 10K type strain sequencing project: providing services to taxonomists for standard genome sequencing and annotation.</title>
        <authorList>
            <consortium name="The Broad Institute Genomics Platform"/>
            <consortium name="The Broad Institute Genome Sequencing Center for Infectious Disease"/>
            <person name="Wu L."/>
            <person name="Ma J."/>
        </authorList>
    </citation>
    <scope>NUCLEOTIDE SEQUENCE [LARGE SCALE GENOMIC DNA]</scope>
    <source>
        <strain evidence="8">KCTC 52298</strain>
    </source>
</reference>
<gene>
    <name evidence="7" type="primary">cysC</name>
    <name evidence="7" type="ORF">ACFSQW_19105</name>
</gene>
<keyword evidence="8" id="KW-1185">Reference proteome</keyword>
<sequence>MMSRRKGIIIQMTGMSGAGKTTLAFGLQEVLARQGYKAYVMDADEYRKTLCKELGFSREDRLTNIKRLAARAYELSEIYDLVIIAAINPFEEGRESLRYMYNSPLLYVKCELEQLIARDPKGLYQKALLPEGHPDRICNFTGISDPFEQPTTAKWTIDTGADGVNEAVEQVTVWLKTFIEQHQADIFYHSFLESLFLNAKNGLKKRNDQYIAQEQVFRALFEIPIFDLLFFLLNECKDVAHLAQWIKKSDCTTSIDEKVMEFYRLLHDLNLDEDYQRQLLTDEQWQHWQEKGYIQLSGLVEEEECDSVKQQICEYLEVDLNRPESWWPTNGSKIQSIMLPSLTTPASKKIKTNTKVRRVFEDLYQQKSIVSQTLPLGYNPPETISNKFRGTDLHWDIDFDRGVRYYIQGVLYLDDVETEGGAFSLVPGYQNKVEELLKEHGSPEKSMEWLKEQGLAIKLHGKKGDLILWLESLPHAATANTSSKPRFVQYVAYHKIEI</sequence>
<dbReference type="EC" id="2.7.1.25" evidence="2"/>
<dbReference type="NCBIfam" id="TIGR00455">
    <property type="entry name" value="apsK"/>
    <property type="match status" value="1"/>
</dbReference>
<organism evidence="7 8">
    <name type="scientific">Sphingobacterium tabacisoli</name>
    <dbReference type="NCBI Taxonomy" id="2044855"/>
    <lineage>
        <taxon>Bacteria</taxon>
        <taxon>Pseudomonadati</taxon>
        <taxon>Bacteroidota</taxon>
        <taxon>Sphingobacteriia</taxon>
        <taxon>Sphingobacteriales</taxon>
        <taxon>Sphingobacteriaceae</taxon>
        <taxon>Sphingobacterium</taxon>
    </lineage>
</organism>
<evidence type="ECO:0000313" key="7">
    <source>
        <dbReference type="EMBL" id="MFD2556513.1"/>
    </source>
</evidence>
<dbReference type="CDD" id="cd02027">
    <property type="entry name" value="APSK"/>
    <property type="match status" value="1"/>
</dbReference>
<evidence type="ECO:0000256" key="1">
    <source>
        <dbReference type="ARBA" id="ARBA00001823"/>
    </source>
</evidence>
<evidence type="ECO:0000256" key="3">
    <source>
        <dbReference type="ARBA" id="ARBA00022679"/>
    </source>
</evidence>
<dbReference type="PANTHER" id="PTHR42700:SF1">
    <property type="entry name" value="SULFATE ADENYLYLTRANSFERASE"/>
    <property type="match status" value="1"/>
</dbReference>
<evidence type="ECO:0000256" key="2">
    <source>
        <dbReference type="ARBA" id="ARBA00012121"/>
    </source>
</evidence>
<dbReference type="InterPro" id="IPR059117">
    <property type="entry name" value="APS_kinase_dom"/>
</dbReference>
<evidence type="ECO:0000256" key="5">
    <source>
        <dbReference type="ARBA" id="ARBA00022840"/>
    </source>
</evidence>
<feature type="domain" description="APS kinase" evidence="6">
    <location>
        <begin position="6"/>
        <end position="157"/>
    </location>
</feature>
<comment type="caution">
    <text evidence="7">The sequence shown here is derived from an EMBL/GenBank/DDBJ whole genome shotgun (WGS) entry which is preliminary data.</text>
</comment>
<dbReference type="EMBL" id="JBHULD010000018">
    <property type="protein sequence ID" value="MFD2556513.1"/>
    <property type="molecule type" value="Genomic_DNA"/>
</dbReference>
<dbReference type="Pfam" id="PF01583">
    <property type="entry name" value="APS_kinase"/>
    <property type="match status" value="1"/>
</dbReference>
<dbReference type="SUPFAM" id="SSF52540">
    <property type="entry name" value="P-loop containing nucleoside triphosphate hydrolases"/>
    <property type="match status" value="1"/>
</dbReference>
<dbReference type="Proteomes" id="UP001597440">
    <property type="component" value="Unassembled WGS sequence"/>
</dbReference>
<dbReference type="InterPro" id="IPR027417">
    <property type="entry name" value="P-loop_NTPase"/>
</dbReference>
<name>A0ABW5L8P4_9SPHI</name>
<keyword evidence="4" id="KW-0547">Nucleotide-binding</keyword>
<dbReference type="InterPro" id="IPR008775">
    <property type="entry name" value="Phytyl_CoA_dOase-like"/>
</dbReference>
<dbReference type="RefSeq" id="WP_210352428.1">
    <property type="nucleotide sequence ID" value="NZ_JBHULD010000018.1"/>
</dbReference>
<proteinExistence type="predicted"/>
<dbReference type="SUPFAM" id="SSF51197">
    <property type="entry name" value="Clavaminate synthase-like"/>
    <property type="match status" value="1"/>
</dbReference>
<protein>
    <recommendedName>
        <fullName evidence="2">adenylyl-sulfate kinase</fullName>
        <ecNumber evidence="2">2.7.1.25</ecNumber>
    </recommendedName>
</protein>
<keyword evidence="7" id="KW-0418">Kinase</keyword>
<dbReference type="InterPro" id="IPR050512">
    <property type="entry name" value="Sulf_AdTrans/APS_kinase"/>
</dbReference>
<keyword evidence="5" id="KW-0067">ATP-binding</keyword>
<dbReference type="Gene3D" id="2.60.120.620">
    <property type="entry name" value="q2cbj1_9rhob like domain"/>
    <property type="match status" value="1"/>
</dbReference>
<evidence type="ECO:0000259" key="6">
    <source>
        <dbReference type="Pfam" id="PF01583"/>
    </source>
</evidence>
<keyword evidence="3 7" id="KW-0808">Transferase</keyword>
<accession>A0ABW5L8P4</accession>
<dbReference type="GO" id="GO:0004020">
    <property type="term" value="F:adenylylsulfate kinase activity"/>
    <property type="evidence" value="ECO:0007669"/>
    <property type="project" value="UniProtKB-EC"/>
</dbReference>
<dbReference type="Pfam" id="PF05721">
    <property type="entry name" value="PhyH"/>
    <property type="match status" value="1"/>
</dbReference>
<comment type="catalytic activity">
    <reaction evidence="1">
        <text>adenosine 5'-phosphosulfate + ATP = 3'-phosphoadenylyl sulfate + ADP + H(+)</text>
        <dbReference type="Rhea" id="RHEA:24152"/>
        <dbReference type="ChEBI" id="CHEBI:15378"/>
        <dbReference type="ChEBI" id="CHEBI:30616"/>
        <dbReference type="ChEBI" id="CHEBI:58243"/>
        <dbReference type="ChEBI" id="CHEBI:58339"/>
        <dbReference type="ChEBI" id="CHEBI:456216"/>
        <dbReference type="EC" id="2.7.1.25"/>
    </reaction>
</comment>